<evidence type="ECO:0000313" key="4">
    <source>
        <dbReference type="WBParaSite" id="nRc.2.0.1.t28740-RA"/>
    </source>
</evidence>
<dbReference type="Proteomes" id="UP000887565">
    <property type="component" value="Unplaced"/>
</dbReference>
<feature type="domain" description="C2H2-type" evidence="2">
    <location>
        <begin position="347"/>
        <end position="368"/>
    </location>
</feature>
<sequence>MENSKDNPMWGVLNTLDLAPTNDNPNLINASNNPQISINNNLLTSPSVMLNMAEISNEVSALMDDSGWAMQAPTPLPTSPDLNNDAASRLSFSDFFSSADDLLNDCNVLFTENSTNNCNDLTPKNFPNPTPAPMDYTPNILSNQCQTGSKQQQQSVTIINFSSAPPSEDRFNTIKKNMTRTVFSDVSKMDQTPSTSAAVRIDHQTYCSLAPIDMKDTAHLLVYRYKTRPALLQHLSSKHDSNTALIGMVFANLPPNSSKLDSLVDEVVSNCRNQTHNSNINEISTNNNTNQSPTMFACGFCAFSSVNFSDVYRHKLTMHLNNGENGGGNVPSYSETSNNIQHNDNICLYCFKKFASSNNLLAHIRKQHLQAAKTSRASRKTYSCSKCSFTTTRKKVLKAHEDYIRHPDDQNDRSTEVDNRIHNRPYYANNSTISNDRAPDFSNSTFYGRNPSTKQQQQIIVQKRPVVNNKQITTPVNNGFTPQSSLIGGLNGKDSGCYDSSWNETYDLGNRVATTMVNGRFENANLAQTDEDRFPSVSKTSPPSSSSSSTFESMAACVEHLQMANGSLLHLCRRRETELKSLRANVLELLKRVYHRDGGGAVVTLANHTLEDVDGLVIDAINSTLLTNGTNNNNNH</sequence>
<evidence type="ECO:0000259" key="2">
    <source>
        <dbReference type="PROSITE" id="PS00028"/>
    </source>
</evidence>
<feature type="compositionally biased region" description="Low complexity" evidence="1">
    <location>
        <begin position="535"/>
        <end position="549"/>
    </location>
</feature>
<dbReference type="SMART" id="SM00355">
    <property type="entry name" value="ZnF_C2H2"/>
    <property type="match status" value="3"/>
</dbReference>
<dbReference type="WBParaSite" id="nRc.2.0.1.t28740-RA">
    <property type="protein sequence ID" value="nRc.2.0.1.t28740-RA"/>
    <property type="gene ID" value="nRc.2.0.1.g28740"/>
</dbReference>
<accession>A0A915JR41</accession>
<organism evidence="3 4">
    <name type="scientific">Romanomermis culicivorax</name>
    <name type="common">Nematode worm</name>
    <dbReference type="NCBI Taxonomy" id="13658"/>
    <lineage>
        <taxon>Eukaryota</taxon>
        <taxon>Metazoa</taxon>
        <taxon>Ecdysozoa</taxon>
        <taxon>Nematoda</taxon>
        <taxon>Enoplea</taxon>
        <taxon>Dorylaimia</taxon>
        <taxon>Mermithida</taxon>
        <taxon>Mermithoidea</taxon>
        <taxon>Mermithidae</taxon>
        <taxon>Romanomermis</taxon>
    </lineage>
</organism>
<evidence type="ECO:0000313" key="3">
    <source>
        <dbReference type="Proteomes" id="UP000887565"/>
    </source>
</evidence>
<dbReference type="Gene3D" id="3.30.160.60">
    <property type="entry name" value="Classic Zinc Finger"/>
    <property type="match status" value="1"/>
</dbReference>
<evidence type="ECO:0000256" key="1">
    <source>
        <dbReference type="SAM" id="MobiDB-lite"/>
    </source>
</evidence>
<name>A0A915JR41_ROMCU</name>
<feature type="region of interest" description="Disordered" evidence="1">
    <location>
        <begin position="526"/>
        <end position="550"/>
    </location>
</feature>
<reference evidence="4" key="1">
    <citation type="submission" date="2022-11" db="UniProtKB">
        <authorList>
            <consortium name="WormBaseParasite"/>
        </authorList>
    </citation>
    <scope>IDENTIFICATION</scope>
</reference>
<protein>
    <submittedName>
        <fullName evidence="4">C2H2-type domain-containing protein</fullName>
    </submittedName>
</protein>
<dbReference type="PROSITE" id="PS00028">
    <property type="entry name" value="ZINC_FINGER_C2H2_1"/>
    <property type="match status" value="1"/>
</dbReference>
<dbReference type="AlphaFoldDB" id="A0A915JR41"/>
<proteinExistence type="predicted"/>
<dbReference type="InterPro" id="IPR013087">
    <property type="entry name" value="Znf_C2H2_type"/>
</dbReference>
<keyword evidence="3" id="KW-1185">Reference proteome</keyword>